<organism evidence="1 2">
    <name type="scientific">Methylocella tundrae</name>
    <dbReference type="NCBI Taxonomy" id="227605"/>
    <lineage>
        <taxon>Bacteria</taxon>
        <taxon>Pseudomonadati</taxon>
        <taxon>Pseudomonadota</taxon>
        <taxon>Alphaproteobacteria</taxon>
        <taxon>Hyphomicrobiales</taxon>
        <taxon>Beijerinckiaceae</taxon>
        <taxon>Methylocella</taxon>
    </lineage>
</organism>
<dbReference type="KEGG" id="mtun:MTUNDRAET4_3565"/>
<dbReference type="RefSeq" id="WP_134491192.1">
    <property type="nucleotide sequence ID" value="NZ_CP139089.1"/>
</dbReference>
<dbReference type="OrthoDB" id="6159094at2"/>
<dbReference type="EMBL" id="LR536450">
    <property type="protein sequence ID" value="VFU10452.1"/>
    <property type="molecule type" value="Genomic_DNA"/>
</dbReference>
<dbReference type="Proteomes" id="UP000294360">
    <property type="component" value="Chromosome"/>
</dbReference>
<name>A0A4U8Z4L9_METTU</name>
<proteinExistence type="predicted"/>
<reference evidence="1 2" key="1">
    <citation type="submission" date="2019-03" db="EMBL/GenBank/DDBJ databases">
        <authorList>
            <person name="Kox A.R. M."/>
        </authorList>
    </citation>
    <scope>NUCLEOTIDE SEQUENCE [LARGE SCALE GENOMIC DNA]</scope>
    <source>
        <strain evidence="1">MTUNDRAET4 annotated genome</strain>
    </source>
</reference>
<gene>
    <name evidence="1" type="ORF">MTUNDRAET4_3565</name>
</gene>
<accession>A0A4U8Z4L9</accession>
<sequence length="223" mass="23846">MQFQGFTPSPAALSSRGLARALAVTIVTAIVHGNAFAEAAKPEPANPDWPCKQILVEQISLPAVWAGPSIEGVDWRGDEAVADLVAHLAARKTPIEAAEHSIEAFAASAGPDKKAKLVALFAGLFETLNSQRIEIIDGLSRFGRKQKALAAKIRAENAEIQKSPDASRPAGPSVEGNAAAQKLEWDLRLFDEGRVSLSYACEAPTQVEQRLFALSRAIQNNLD</sequence>
<evidence type="ECO:0000313" key="2">
    <source>
        <dbReference type="Proteomes" id="UP000294360"/>
    </source>
</evidence>
<dbReference type="AlphaFoldDB" id="A0A4U8Z4L9"/>
<protein>
    <submittedName>
        <fullName evidence="1">Uncharacterized protein</fullName>
    </submittedName>
</protein>
<evidence type="ECO:0000313" key="1">
    <source>
        <dbReference type="EMBL" id="VFU10452.1"/>
    </source>
</evidence>